<evidence type="ECO:0000256" key="5">
    <source>
        <dbReference type="ARBA" id="ARBA00022692"/>
    </source>
</evidence>
<dbReference type="InterPro" id="IPR052017">
    <property type="entry name" value="TSUP"/>
</dbReference>
<evidence type="ECO:0000256" key="8">
    <source>
        <dbReference type="RuleBase" id="RU363041"/>
    </source>
</evidence>
<dbReference type="PANTHER" id="PTHR30269:SF0">
    <property type="entry name" value="MEMBRANE TRANSPORTER PROTEIN YFCA-RELATED"/>
    <property type="match status" value="1"/>
</dbReference>
<keyword evidence="7 8" id="KW-0472">Membrane</keyword>
<dbReference type="Proteomes" id="UP000220828">
    <property type="component" value="Unassembled WGS sequence"/>
</dbReference>
<feature type="transmembrane region" description="Helical" evidence="8">
    <location>
        <begin position="140"/>
        <end position="167"/>
    </location>
</feature>
<sequence length="255" mass="27567">MDATVLFILCCTAFVAGFIDAIVGGGGLLQTPMSLVLLPQFPVATVIGSVKIPSFSGTFLAAIQYLKKVKLKWNLMIIMILLAIPAAFLGSLLLTKVNNNFMKPILLIILVGLLIYTYTKKNFGQKSILNLTKKQQIKGAIVSSVVIGFYDGFIGPGTGSFFVLAFISLLGYDFLEASANAKMVNLATNLGSIILFSCKGKIIWSIALPMAICNAFGGFLGSKLAIQKGNAFIRIFFIIVVVGTLFRFGYDVFYQ</sequence>
<feature type="transmembrane region" description="Helical" evidence="8">
    <location>
        <begin position="37"/>
        <end position="63"/>
    </location>
</feature>
<evidence type="ECO:0000313" key="9">
    <source>
        <dbReference type="EMBL" id="PDS25139.1"/>
    </source>
</evidence>
<protein>
    <recommendedName>
        <fullName evidence="8">Probable membrane transporter protein</fullName>
    </recommendedName>
</protein>
<dbReference type="PANTHER" id="PTHR30269">
    <property type="entry name" value="TRANSMEMBRANE PROTEIN YFCA"/>
    <property type="match status" value="1"/>
</dbReference>
<evidence type="ECO:0000313" key="10">
    <source>
        <dbReference type="Proteomes" id="UP000220828"/>
    </source>
</evidence>
<dbReference type="GO" id="GO:0005886">
    <property type="term" value="C:plasma membrane"/>
    <property type="evidence" value="ECO:0007669"/>
    <property type="project" value="UniProtKB-SubCell"/>
</dbReference>
<feature type="transmembrane region" description="Helical" evidence="8">
    <location>
        <begin position="232"/>
        <end position="250"/>
    </location>
</feature>
<comment type="subcellular location">
    <subcellularLocation>
        <location evidence="1 8">Cell membrane</location>
        <topology evidence="1 8">Multi-pass membrane protein</topology>
    </subcellularLocation>
</comment>
<keyword evidence="6 8" id="KW-1133">Transmembrane helix</keyword>
<gene>
    <name evidence="9" type="ORF">B0A77_05535</name>
</gene>
<evidence type="ECO:0000256" key="7">
    <source>
        <dbReference type="ARBA" id="ARBA00023136"/>
    </source>
</evidence>
<name>A0A2H3KNC1_9FLAO</name>
<proteinExistence type="inferred from homology"/>
<evidence type="ECO:0000256" key="6">
    <source>
        <dbReference type="ARBA" id="ARBA00022989"/>
    </source>
</evidence>
<comment type="similarity">
    <text evidence="2 8">Belongs to the 4-toluene sulfonate uptake permease (TSUP) (TC 2.A.102) family.</text>
</comment>
<comment type="caution">
    <text evidence="9">The sequence shown here is derived from an EMBL/GenBank/DDBJ whole genome shotgun (WGS) entry which is preliminary data.</text>
</comment>
<reference evidence="9 10" key="1">
    <citation type="submission" date="2017-09" db="EMBL/GenBank/DDBJ databases">
        <title>Whole genomes of Flavobacteriaceae.</title>
        <authorList>
            <person name="Stine C."/>
            <person name="Li C."/>
            <person name="Tadesse D."/>
        </authorList>
    </citation>
    <scope>NUCLEOTIDE SEQUENCE [LARGE SCALE GENOMIC DNA]</scope>
    <source>
        <strain evidence="9 10">ATCC 35036</strain>
    </source>
</reference>
<feature type="transmembrane region" description="Helical" evidence="8">
    <location>
        <begin position="101"/>
        <end position="119"/>
    </location>
</feature>
<dbReference type="OrthoDB" id="554695at2"/>
<dbReference type="EMBL" id="PCMW01000032">
    <property type="protein sequence ID" value="PDS25139.1"/>
    <property type="molecule type" value="Genomic_DNA"/>
</dbReference>
<evidence type="ECO:0000256" key="2">
    <source>
        <dbReference type="ARBA" id="ARBA00009142"/>
    </source>
</evidence>
<dbReference type="AlphaFoldDB" id="A0A2H3KNC1"/>
<keyword evidence="3" id="KW-0813">Transport</keyword>
<keyword evidence="5 8" id="KW-0812">Transmembrane</keyword>
<dbReference type="InterPro" id="IPR002781">
    <property type="entry name" value="TM_pro_TauE-like"/>
</dbReference>
<evidence type="ECO:0000256" key="4">
    <source>
        <dbReference type="ARBA" id="ARBA00022475"/>
    </source>
</evidence>
<feature type="transmembrane region" description="Helical" evidence="8">
    <location>
        <begin position="75"/>
        <end position="95"/>
    </location>
</feature>
<dbReference type="Pfam" id="PF01925">
    <property type="entry name" value="TauE"/>
    <property type="match status" value="1"/>
</dbReference>
<feature type="transmembrane region" description="Helical" evidence="8">
    <location>
        <begin position="202"/>
        <end position="220"/>
    </location>
</feature>
<accession>A0A2H3KNC1</accession>
<evidence type="ECO:0000256" key="3">
    <source>
        <dbReference type="ARBA" id="ARBA00022448"/>
    </source>
</evidence>
<dbReference type="RefSeq" id="WP_097553822.1">
    <property type="nucleotide sequence ID" value="NZ_PCMW01000032.1"/>
</dbReference>
<evidence type="ECO:0000256" key="1">
    <source>
        <dbReference type="ARBA" id="ARBA00004651"/>
    </source>
</evidence>
<organism evidence="9 10">
    <name type="scientific">Flavobacterium branchiophilum</name>
    <dbReference type="NCBI Taxonomy" id="55197"/>
    <lineage>
        <taxon>Bacteria</taxon>
        <taxon>Pseudomonadati</taxon>
        <taxon>Bacteroidota</taxon>
        <taxon>Flavobacteriia</taxon>
        <taxon>Flavobacteriales</taxon>
        <taxon>Flavobacteriaceae</taxon>
        <taxon>Flavobacterium</taxon>
    </lineage>
</organism>
<keyword evidence="4 8" id="KW-1003">Cell membrane</keyword>